<dbReference type="Pfam" id="PF17164">
    <property type="entry name" value="DUF5122"/>
    <property type="match status" value="5"/>
</dbReference>
<dbReference type="InterPro" id="IPR036179">
    <property type="entry name" value="Ig-like_dom_sf"/>
</dbReference>
<dbReference type="STRING" id="452637.Oter_0853"/>
<proteinExistence type="predicted"/>
<dbReference type="SUPFAM" id="SSF63829">
    <property type="entry name" value="Calcium-dependent phosphotriesterase"/>
    <property type="match status" value="1"/>
</dbReference>
<protein>
    <recommendedName>
        <fullName evidence="2">Ig-like domain-containing protein</fullName>
    </recommendedName>
</protein>
<dbReference type="InterPro" id="IPR007110">
    <property type="entry name" value="Ig-like_dom"/>
</dbReference>
<dbReference type="EMBL" id="CP001032">
    <property type="protein sequence ID" value="ACB74141.1"/>
    <property type="molecule type" value="Genomic_DNA"/>
</dbReference>
<evidence type="ECO:0000259" key="2">
    <source>
        <dbReference type="PROSITE" id="PS50835"/>
    </source>
</evidence>
<dbReference type="HOGENOM" id="CLU_272723_0_0_0"/>
<dbReference type="SUPFAM" id="SSF48726">
    <property type="entry name" value="Immunoglobulin"/>
    <property type="match status" value="2"/>
</dbReference>
<dbReference type="NCBIfam" id="TIGR02608">
    <property type="entry name" value="delta_60_rpt"/>
    <property type="match status" value="4"/>
</dbReference>
<name>B1ZVP4_OPITP</name>
<dbReference type="eggNOG" id="COG3291">
    <property type="taxonomic scope" value="Bacteria"/>
</dbReference>
<dbReference type="InterPro" id="IPR013431">
    <property type="entry name" value="Delta_60_rpt"/>
</dbReference>
<feature type="domain" description="Ig-like" evidence="2">
    <location>
        <begin position="799"/>
        <end position="909"/>
    </location>
</feature>
<evidence type="ECO:0000313" key="4">
    <source>
        <dbReference type="Proteomes" id="UP000007013"/>
    </source>
</evidence>
<dbReference type="GO" id="GO:0005886">
    <property type="term" value="C:plasma membrane"/>
    <property type="evidence" value="ECO:0007669"/>
    <property type="project" value="TreeGrafter"/>
</dbReference>
<dbReference type="AlphaFoldDB" id="B1ZVP4"/>
<dbReference type="PANTHER" id="PTHR10075">
    <property type="entry name" value="BASIGIN RELATED"/>
    <property type="match status" value="1"/>
</dbReference>
<reference evidence="3 4" key="1">
    <citation type="journal article" date="2011" name="J. Bacteriol.">
        <title>Genome sequence of the verrucomicrobium Opitutus terrae PB90-1, an abundant inhabitant of rice paddy soil ecosystems.</title>
        <authorList>
            <person name="van Passel M.W."/>
            <person name="Kant R."/>
            <person name="Palva A."/>
            <person name="Copeland A."/>
            <person name="Lucas S."/>
            <person name="Lapidus A."/>
            <person name="Glavina del Rio T."/>
            <person name="Pitluck S."/>
            <person name="Goltsman E."/>
            <person name="Clum A."/>
            <person name="Sun H."/>
            <person name="Schmutz J."/>
            <person name="Larimer F.W."/>
            <person name="Land M.L."/>
            <person name="Hauser L."/>
            <person name="Kyrpides N."/>
            <person name="Mikhailova N."/>
            <person name="Richardson P.P."/>
            <person name="Janssen P.H."/>
            <person name="de Vos W.M."/>
            <person name="Smidt H."/>
        </authorList>
    </citation>
    <scope>NUCLEOTIDE SEQUENCE [LARGE SCALE GENOMIC DNA]</scope>
    <source>
        <strain evidence="4">DSM 11246 / JCM 15787 / PB90-1</strain>
    </source>
</reference>
<dbReference type="RefSeq" id="WP_012373679.1">
    <property type="nucleotide sequence ID" value="NC_010571.1"/>
</dbReference>
<dbReference type="Proteomes" id="UP000007013">
    <property type="component" value="Chromosome"/>
</dbReference>
<dbReference type="Gene3D" id="2.80.10.50">
    <property type="match status" value="4"/>
</dbReference>
<evidence type="ECO:0000256" key="1">
    <source>
        <dbReference type="ARBA" id="ARBA00023319"/>
    </source>
</evidence>
<dbReference type="PROSITE" id="PS50835">
    <property type="entry name" value="IG_LIKE"/>
    <property type="match status" value="1"/>
</dbReference>
<accession>B1ZVP4</accession>
<keyword evidence="4" id="KW-1185">Reference proteome</keyword>
<dbReference type="KEGG" id="ote:Oter_0853"/>
<dbReference type="OrthoDB" id="9805017at2"/>
<organism evidence="3 4">
    <name type="scientific">Opitutus terrae (strain DSM 11246 / JCM 15787 / PB90-1)</name>
    <dbReference type="NCBI Taxonomy" id="452637"/>
    <lineage>
        <taxon>Bacteria</taxon>
        <taxon>Pseudomonadati</taxon>
        <taxon>Verrucomicrobiota</taxon>
        <taxon>Opitutia</taxon>
        <taxon>Opitutales</taxon>
        <taxon>Opitutaceae</taxon>
        <taxon>Opitutus</taxon>
    </lineage>
</organism>
<gene>
    <name evidence="3" type="ordered locus">Oter_0853</name>
</gene>
<keyword evidence="1" id="KW-0393">Immunoglobulin domain</keyword>
<sequence>MNSGWRSVLSGIGVRAPRQSRRRCRSWLATGVGLWSLVATAHTQYWSVVPTPVVESAAAYQSADIAAAPGGMLFVSGAPLRRLNTDGSVDAAFNAPADAPLKAVLAYPDGRVLVQSTLSTDLSIRHELLRLTSTGAIDSTFETIALDAGFVQTAHRLSGDRILVSGTFTHLNGVLQPKVCVLNADGTVWAGFQSPFNATPAWLVSALPLPDGKIIVYGDFKDLGPNRLGYLARLAADGSIDDTFTLAGVLLLGSVTDVFQAGERLLVASGSLWALNPDGSRDPTFIPPFGAVSSFGPLQTDGKLLYLVEPTGTSRRELRRLNVDGSADESFVVATEKAPPYAVVRPILGDDGWFYVASALMAPRQAAGIRISRIRSDGTIDESYRPHLTVPADISTFARASDGTLFLAGDFDHVNGQPVAWEMAELRPDGSIDPSFGPELSPYEYAERVWVQPSSGKPIIELFQPGFPGDWFAGVVRLNADGRRDPTFHKLERYASQIAFNSTGRIYAAEATASGFQIIRYSADGVLDATFPAVPATSSIFAVWPDGSMAVTAQRTPGDSPVSALKRYLADGSADTSFSSEARPLPDNLLALVPLPDGRLLAIGATSQSGQFTLSYFRYTAVGAVDFLFYGEPLGANPSPLLPAHGLEVAGVVHDLLRESGAAAQSHHAIELRLESSALKLDVGADGKLVTNVDGFSIYTKTSAGTPTFDAVPEPSIPDGGVLNMGGEMVLYASSGGALPQTLQWHKDGVPIAGATASHFKVTTSAAGAGSYTVTATNAYGSATSAPAGVTYNTTPAAPTVTVVDYDVLPPARVPSPQPPAELVLTTDARSFIATATGNPVPTVHWEHNGRIVPAPVVNYFVPPIEDYDLGPTSRQRDIYIKADPADTGLYTIVATNDHGTVTSSPMLVGLASTRKLVGDATEVGPDTLHPSGRTIDQLLLRGPAAAFTADPGQVTRLSFVDLDHDIVQVELSGAGTVSLVPSIRDANAPRAPEYYVQPGVSYVRCHAGIVVTGADETTNLSVFSVGRANAYNQSLFRSDVTYDGVADIAFVAVLSRSGKFGSLRCANVNFFDARGFTGVYAPGVRFTGPVYLGNIEDFTATPVLLLGGADGETLICGGDLEQPGGRAVRVSGLTRLRFVDGTTSQGTLLPAQRNHARLEQDGVDVTDQIVVNPSP</sequence>
<evidence type="ECO:0000313" key="3">
    <source>
        <dbReference type="EMBL" id="ACB74141.1"/>
    </source>
</evidence>
<dbReference type="GO" id="GO:0007156">
    <property type="term" value="P:homophilic cell adhesion via plasma membrane adhesion molecules"/>
    <property type="evidence" value="ECO:0007669"/>
    <property type="project" value="TreeGrafter"/>
</dbReference>
<dbReference type="PANTHER" id="PTHR10075:SF100">
    <property type="entry name" value="FASCICLIN-2"/>
    <property type="match status" value="1"/>
</dbReference>
<dbReference type="InterPro" id="IPR013783">
    <property type="entry name" value="Ig-like_fold"/>
</dbReference>
<dbReference type="GO" id="GO:0098632">
    <property type="term" value="F:cell-cell adhesion mediator activity"/>
    <property type="evidence" value="ECO:0007669"/>
    <property type="project" value="TreeGrafter"/>
</dbReference>
<dbReference type="Gene3D" id="2.60.40.10">
    <property type="entry name" value="Immunoglobulins"/>
    <property type="match status" value="2"/>
</dbReference>